<dbReference type="OrthoDB" id="4207369at2759"/>
<proteinExistence type="predicted"/>
<evidence type="ECO:0000256" key="1">
    <source>
        <dbReference type="SAM" id="MobiDB-lite"/>
    </source>
</evidence>
<dbReference type="EMBL" id="MU003770">
    <property type="protein sequence ID" value="KAF2724770.1"/>
    <property type="molecule type" value="Genomic_DNA"/>
</dbReference>
<feature type="compositionally biased region" description="Polar residues" evidence="1">
    <location>
        <begin position="1122"/>
        <end position="1135"/>
    </location>
</feature>
<evidence type="ECO:0000313" key="3">
    <source>
        <dbReference type="Proteomes" id="UP000799441"/>
    </source>
</evidence>
<comment type="caution">
    <text evidence="2">The sequence shown here is derived from an EMBL/GenBank/DDBJ whole genome shotgun (WGS) entry which is preliminary data.</text>
</comment>
<feature type="compositionally biased region" description="Polar residues" evidence="1">
    <location>
        <begin position="320"/>
        <end position="343"/>
    </location>
</feature>
<feature type="compositionally biased region" description="Low complexity" evidence="1">
    <location>
        <begin position="1058"/>
        <end position="1072"/>
    </location>
</feature>
<feature type="region of interest" description="Disordered" evidence="1">
    <location>
        <begin position="1"/>
        <end position="34"/>
    </location>
</feature>
<accession>A0A9P4UU38</accession>
<feature type="compositionally biased region" description="Basic residues" evidence="1">
    <location>
        <begin position="786"/>
        <end position="798"/>
    </location>
</feature>
<feature type="region of interest" description="Disordered" evidence="1">
    <location>
        <begin position="462"/>
        <end position="497"/>
    </location>
</feature>
<feature type="compositionally biased region" description="Polar residues" evidence="1">
    <location>
        <begin position="528"/>
        <end position="557"/>
    </location>
</feature>
<feature type="compositionally biased region" description="Acidic residues" evidence="1">
    <location>
        <begin position="462"/>
        <end position="480"/>
    </location>
</feature>
<name>A0A9P4UU38_9PEZI</name>
<dbReference type="Proteomes" id="UP000799441">
    <property type="component" value="Unassembled WGS sequence"/>
</dbReference>
<feature type="region of interest" description="Disordered" evidence="1">
    <location>
        <begin position="895"/>
        <end position="1194"/>
    </location>
</feature>
<feature type="region of interest" description="Disordered" evidence="1">
    <location>
        <begin position="405"/>
        <end position="426"/>
    </location>
</feature>
<feature type="compositionally biased region" description="Polar residues" evidence="1">
    <location>
        <begin position="579"/>
        <end position="592"/>
    </location>
</feature>
<feature type="compositionally biased region" description="Basic and acidic residues" evidence="1">
    <location>
        <begin position="241"/>
        <end position="263"/>
    </location>
</feature>
<feature type="region of interest" description="Disordered" evidence="1">
    <location>
        <begin position="859"/>
        <end position="879"/>
    </location>
</feature>
<evidence type="ECO:0000313" key="2">
    <source>
        <dbReference type="EMBL" id="KAF2724770.1"/>
    </source>
</evidence>
<dbReference type="AlphaFoldDB" id="A0A9P4UU38"/>
<gene>
    <name evidence="2" type="ORF">K431DRAFT_281721</name>
</gene>
<feature type="region of interest" description="Disordered" evidence="1">
    <location>
        <begin position="241"/>
        <end position="359"/>
    </location>
</feature>
<feature type="compositionally biased region" description="Basic and acidic residues" evidence="1">
    <location>
        <begin position="690"/>
        <end position="703"/>
    </location>
</feature>
<feature type="compositionally biased region" description="Polar residues" evidence="1">
    <location>
        <begin position="1"/>
        <end position="19"/>
    </location>
</feature>
<feature type="compositionally biased region" description="Basic residues" evidence="1">
    <location>
        <begin position="1184"/>
        <end position="1194"/>
    </location>
</feature>
<keyword evidence="3" id="KW-1185">Reference proteome</keyword>
<reference evidence="2" key="1">
    <citation type="journal article" date="2020" name="Stud. Mycol.">
        <title>101 Dothideomycetes genomes: a test case for predicting lifestyles and emergence of pathogens.</title>
        <authorList>
            <person name="Haridas S."/>
            <person name="Albert R."/>
            <person name="Binder M."/>
            <person name="Bloem J."/>
            <person name="Labutti K."/>
            <person name="Salamov A."/>
            <person name="Andreopoulos B."/>
            <person name="Baker S."/>
            <person name="Barry K."/>
            <person name="Bills G."/>
            <person name="Bluhm B."/>
            <person name="Cannon C."/>
            <person name="Castanera R."/>
            <person name="Culley D."/>
            <person name="Daum C."/>
            <person name="Ezra D."/>
            <person name="Gonzalez J."/>
            <person name="Henrissat B."/>
            <person name="Kuo A."/>
            <person name="Liang C."/>
            <person name="Lipzen A."/>
            <person name="Lutzoni F."/>
            <person name="Magnuson J."/>
            <person name="Mondo S."/>
            <person name="Nolan M."/>
            <person name="Ohm R."/>
            <person name="Pangilinan J."/>
            <person name="Park H.-J."/>
            <person name="Ramirez L."/>
            <person name="Alfaro M."/>
            <person name="Sun H."/>
            <person name="Tritt A."/>
            <person name="Yoshinaga Y."/>
            <person name="Zwiers L.-H."/>
            <person name="Turgeon B."/>
            <person name="Goodwin S."/>
            <person name="Spatafora J."/>
            <person name="Crous P."/>
            <person name="Grigoriev I."/>
        </authorList>
    </citation>
    <scope>NUCLEOTIDE SEQUENCE</scope>
    <source>
        <strain evidence="2">CBS 116435</strain>
    </source>
</reference>
<sequence>MEQGQSLYDSNISQTNATGTGHDDTARAAAEGTPVKEAADTFAAAWGTDDAVLLRPSNLPLSRPLRAWERAPKSPFARKRVRFGKVWKRPILNAYQGANPAVDMLPVEGLAPKRSKGRRASLQSPTKAVKKMCLSNEYGIAPQVLSWDCRASPARKIATRSHATEEDLLALDDEDNEQHDSNAEEDEVVLVEYTDEQGATLDDGDGLENGQWEDEESGLIETAPFDSTLMHLGDVIDQSDAHAEPLPLPHDRQSSTFESRDAVDGQDANTFTTSKGGVPVADPHLAIESGTSHADGIEHTSPTNESHSPIREQTPPAEESSLSNSTQAVSPSKSSSTLAQPTKSILKPTPQIQTAPLPMGFVSPVKRRVTIKERKAAAASRRRRTLPVEFAPANEVGEVHNGDVPLEQHTASNEPDDANDAANPVASPSVFLPARILSGQDVDEGTEKKVLSHHKKAVFDNYDVENQDAEDEWEDYEDAREESLEKMCSSVQNTDDVASDDVRDLAQEDQITTLAGQHPRGSRDTSEDQLQNGTPPTESTNKTLTQTQALTSPTQDAFTVPDSPPMQLALRMSPRRKSTSPFKKSTASSSQELPHFLALTPLKMMRRTEQGTPSSLTARSDDIDGDTVPVSIQSPHPPTERSASAPPEEPSYESPKRQPKPRVSDDTALLQAFLSRAAESKSSGVRSSISRRESLENRRDSDTIRSALASSQISPPEPKYVEGVLGDIDPNSPSLRRVSNVDMSQDLKEREKKSNLKRRLDNLQSSAELLSNDFSAQDEATQRPAKASRRSAREKRSKVSPQDEASGPNRISLRANSDPVVLKKSEAQELAQLTRNNTRKNKGGSVMPIPRLIKLAAGEKPVEMQGSESVTAEETEGRDGRVRWKEVLAEYCEAPSEPGTDLLQLGENGDVISQTSLRESTEGEESGIEPPAPPACDTPSKPKSKKSRAPRTPSAPARSQKVVAPVDPIAKESVTSEVATINAEKTERKAMLGSTSQRRVSRIATPAKKVQQQQEAVPPASADIQNQQPPPSHTAVTSIDSAPAAPNKQAPLKRKPPTSRLPAPTSLSSSLSQGKENGGHSMLPSTIVPGIASPPKKKTMLPASFGPSHKPGIGPKFDFGVPSQNKPQLPHPQQNDDSEPLGLRSPAKKGGLGRRMFAAGAEAEPRAGSSGVGVEHPSFLFSPAKKRSIRRLNG</sequence>
<protein>
    <submittedName>
        <fullName evidence="2">Uncharacterized protein</fullName>
    </submittedName>
</protein>
<feature type="region of interest" description="Disordered" evidence="1">
    <location>
        <begin position="512"/>
        <end position="818"/>
    </location>
</feature>
<feature type="compositionally biased region" description="Polar residues" evidence="1">
    <location>
        <begin position="762"/>
        <end position="779"/>
    </location>
</feature>
<feature type="compositionally biased region" description="Basic and acidic residues" evidence="1">
    <location>
        <begin position="745"/>
        <end position="761"/>
    </location>
</feature>
<organism evidence="2 3">
    <name type="scientific">Polychaeton citri CBS 116435</name>
    <dbReference type="NCBI Taxonomy" id="1314669"/>
    <lineage>
        <taxon>Eukaryota</taxon>
        <taxon>Fungi</taxon>
        <taxon>Dikarya</taxon>
        <taxon>Ascomycota</taxon>
        <taxon>Pezizomycotina</taxon>
        <taxon>Dothideomycetes</taxon>
        <taxon>Dothideomycetidae</taxon>
        <taxon>Capnodiales</taxon>
        <taxon>Capnodiaceae</taxon>
        <taxon>Polychaeton</taxon>
    </lineage>
</organism>